<keyword evidence="3" id="KW-1185">Reference proteome</keyword>
<sequence length="208" mass="21434">MTEDNIQALKDDIAFMRALAQEGSSAPLLFGGVLFSAGLIFGAGAVGHWLIASGVLKVSGWAYLINWSLAGVAFGVVMSVILNRSKGRPGYSAGVNKATGVAWSGVGFAIFTLFLGLTVIGLVSGNWAAMAVIPVVIFALYGTCWFIAGALSNTGWIKGVAFASFAAAVGMAALTGNPYQMLAYAAGLILLATLPGLILMRQEPADIV</sequence>
<evidence type="ECO:0000256" key="1">
    <source>
        <dbReference type="SAM" id="Phobius"/>
    </source>
</evidence>
<accession>A0A2D2B011</accession>
<name>A0A2D2B011_9CAUL</name>
<dbReference type="OrthoDB" id="7618329at2"/>
<keyword evidence="1" id="KW-0472">Membrane</keyword>
<feature type="transmembrane region" description="Helical" evidence="1">
    <location>
        <begin position="26"/>
        <end position="51"/>
    </location>
</feature>
<feature type="transmembrane region" description="Helical" evidence="1">
    <location>
        <begin position="102"/>
        <end position="121"/>
    </location>
</feature>
<dbReference type="KEGG" id="cmb:CSW64_14890"/>
<dbReference type="EMBL" id="CP024201">
    <property type="protein sequence ID" value="ATQ43593.1"/>
    <property type="molecule type" value="Genomic_DNA"/>
</dbReference>
<evidence type="ECO:0000313" key="3">
    <source>
        <dbReference type="Proteomes" id="UP000228945"/>
    </source>
</evidence>
<protein>
    <submittedName>
        <fullName evidence="2">Uncharacterized protein</fullName>
    </submittedName>
</protein>
<proteinExistence type="predicted"/>
<keyword evidence="1" id="KW-0812">Transmembrane</keyword>
<keyword evidence="1" id="KW-1133">Transmembrane helix</keyword>
<evidence type="ECO:0000313" key="2">
    <source>
        <dbReference type="EMBL" id="ATQ43593.1"/>
    </source>
</evidence>
<feature type="transmembrane region" description="Helical" evidence="1">
    <location>
        <begin position="181"/>
        <end position="200"/>
    </location>
</feature>
<reference evidence="2 3" key="1">
    <citation type="submission" date="2017-10" db="EMBL/GenBank/DDBJ databases">
        <title>Genome sequence of Caulobacter mirabilis FWC38.</title>
        <authorList>
            <person name="Fiebig A."/>
            <person name="Crosson S."/>
        </authorList>
    </citation>
    <scope>NUCLEOTIDE SEQUENCE [LARGE SCALE GENOMIC DNA]</scope>
    <source>
        <strain evidence="2 3">FWC 38</strain>
    </source>
</reference>
<dbReference type="AlphaFoldDB" id="A0A2D2B011"/>
<feature type="transmembrane region" description="Helical" evidence="1">
    <location>
        <begin position="63"/>
        <end position="82"/>
    </location>
</feature>
<feature type="transmembrane region" description="Helical" evidence="1">
    <location>
        <begin position="155"/>
        <end position="175"/>
    </location>
</feature>
<dbReference type="RefSeq" id="WP_099622842.1">
    <property type="nucleotide sequence ID" value="NZ_CP024201.1"/>
</dbReference>
<dbReference type="Proteomes" id="UP000228945">
    <property type="component" value="Chromosome"/>
</dbReference>
<organism evidence="2 3">
    <name type="scientific">Caulobacter mirabilis</name>
    <dbReference type="NCBI Taxonomy" id="69666"/>
    <lineage>
        <taxon>Bacteria</taxon>
        <taxon>Pseudomonadati</taxon>
        <taxon>Pseudomonadota</taxon>
        <taxon>Alphaproteobacteria</taxon>
        <taxon>Caulobacterales</taxon>
        <taxon>Caulobacteraceae</taxon>
        <taxon>Caulobacter</taxon>
    </lineage>
</organism>
<gene>
    <name evidence="2" type="ORF">CSW64_14890</name>
</gene>
<feature type="transmembrane region" description="Helical" evidence="1">
    <location>
        <begin position="127"/>
        <end position="148"/>
    </location>
</feature>